<evidence type="ECO:0000259" key="2">
    <source>
        <dbReference type="PROSITE" id="PS51352"/>
    </source>
</evidence>
<evidence type="ECO:0000313" key="3">
    <source>
        <dbReference type="EMBL" id="QDV44936.1"/>
    </source>
</evidence>
<reference evidence="3 4" key="1">
    <citation type="submission" date="2019-03" db="EMBL/GenBank/DDBJ databases">
        <title>Deep-cultivation of Planctomycetes and their phenomic and genomic characterization uncovers novel biology.</title>
        <authorList>
            <person name="Wiegand S."/>
            <person name="Jogler M."/>
            <person name="Boedeker C."/>
            <person name="Pinto D."/>
            <person name="Vollmers J."/>
            <person name="Rivas-Marin E."/>
            <person name="Kohn T."/>
            <person name="Peeters S.H."/>
            <person name="Heuer A."/>
            <person name="Rast P."/>
            <person name="Oberbeckmann S."/>
            <person name="Bunk B."/>
            <person name="Jeske O."/>
            <person name="Meyerdierks A."/>
            <person name="Storesund J.E."/>
            <person name="Kallscheuer N."/>
            <person name="Luecker S."/>
            <person name="Lage O.M."/>
            <person name="Pohl T."/>
            <person name="Merkel B.J."/>
            <person name="Hornburger P."/>
            <person name="Mueller R.-W."/>
            <person name="Bruemmer F."/>
            <person name="Labrenz M."/>
            <person name="Spormann A.M."/>
            <person name="Op den Camp H."/>
            <person name="Overmann J."/>
            <person name="Amann R."/>
            <person name="Jetten M.S.M."/>
            <person name="Mascher T."/>
            <person name="Medema M.H."/>
            <person name="Devos D.P."/>
            <person name="Kaster A.-K."/>
            <person name="Ovreas L."/>
            <person name="Rohde M."/>
            <person name="Galperin M.Y."/>
            <person name="Jogler C."/>
        </authorList>
    </citation>
    <scope>NUCLEOTIDE SEQUENCE [LARGE SCALE GENOMIC DNA]</scope>
    <source>
        <strain evidence="3 4">Enr13</strain>
    </source>
</reference>
<dbReference type="EC" id="1.8.-.-" evidence="3"/>
<feature type="signal peptide" evidence="1">
    <location>
        <begin position="1"/>
        <end position="19"/>
    </location>
</feature>
<keyword evidence="1" id="KW-0732">Signal</keyword>
<dbReference type="Pfam" id="PF00578">
    <property type="entry name" value="AhpC-TSA"/>
    <property type="match status" value="1"/>
</dbReference>
<dbReference type="EMBL" id="CP037423">
    <property type="protein sequence ID" value="QDV44936.1"/>
    <property type="molecule type" value="Genomic_DNA"/>
</dbReference>
<dbReference type="RefSeq" id="WP_145389188.1">
    <property type="nucleotide sequence ID" value="NZ_CP037423.1"/>
</dbReference>
<feature type="domain" description="Thioredoxin" evidence="2">
    <location>
        <begin position="208"/>
        <end position="360"/>
    </location>
</feature>
<dbReference type="AlphaFoldDB" id="A0A518HVR0"/>
<dbReference type="SUPFAM" id="SSF52833">
    <property type="entry name" value="Thioredoxin-like"/>
    <property type="match status" value="1"/>
</dbReference>
<dbReference type="Proteomes" id="UP000319004">
    <property type="component" value="Chromosome"/>
</dbReference>
<dbReference type="PANTHER" id="PTHR42852">
    <property type="entry name" value="THIOL:DISULFIDE INTERCHANGE PROTEIN DSBE"/>
    <property type="match status" value="1"/>
</dbReference>
<evidence type="ECO:0000256" key="1">
    <source>
        <dbReference type="SAM" id="SignalP"/>
    </source>
</evidence>
<name>A0A518HVR0_9BACT</name>
<dbReference type="InterPro" id="IPR036249">
    <property type="entry name" value="Thioredoxin-like_sf"/>
</dbReference>
<dbReference type="GO" id="GO:0016491">
    <property type="term" value="F:oxidoreductase activity"/>
    <property type="evidence" value="ECO:0007669"/>
    <property type="project" value="UniProtKB-KW"/>
</dbReference>
<dbReference type="Gene3D" id="3.40.30.10">
    <property type="entry name" value="Glutaredoxin"/>
    <property type="match status" value="1"/>
</dbReference>
<protein>
    <submittedName>
        <fullName evidence="3">Thiol-disulfide oxidoreductase YkuV</fullName>
        <ecNumber evidence="3">1.8.-.-</ecNumber>
    </submittedName>
</protein>
<feature type="chain" id="PRO_5022239443" evidence="1">
    <location>
        <begin position="20"/>
        <end position="361"/>
    </location>
</feature>
<evidence type="ECO:0000313" key="4">
    <source>
        <dbReference type="Proteomes" id="UP000319004"/>
    </source>
</evidence>
<proteinExistence type="predicted"/>
<dbReference type="InterPro" id="IPR000866">
    <property type="entry name" value="AhpC/TSA"/>
</dbReference>
<dbReference type="InterPro" id="IPR013766">
    <property type="entry name" value="Thioredoxin_domain"/>
</dbReference>
<sequence length="361" mass="40582" precursor="true">MFYRSLLVVAILSATAVNASVLLAQAAPPETQPVLLQMIRDDAVHRELNLSDDQIRQIHDALAPIDGPWFRVRIRPVAERIETISRLTDQLTDALAKILDQKQMERLDQLHNQALGTRMIVRDKTAAALGVSPAKRESLYEVFAETDRVVTAVQQQVQDQQADNAAAAKQINQAKADEKQAVVDALTNQQKRTLSALTGPSFDFSAVKRMYPAAPELTREGASWLQGDPGTLNDLKGKVVAVHFYAFQCINCRRNLPHYNGWHADYADDGLVVIGIQTPETPAERSAERVAAAIETEQIQYPVLMDAQSANWKQWSNTMWPTVYLIDKQGFLRRWWQGEMNWKGTPGEKQMRETIEQLLAE</sequence>
<organism evidence="3 4">
    <name type="scientific">Stieleria neptunia</name>
    <dbReference type="NCBI Taxonomy" id="2527979"/>
    <lineage>
        <taxon>Bacteria</taxon>
        <taxon>Pseudomonadati</taxon>
        <taxon>Planctomycetota</taxon>
        <taxon>Planctomycetia</taxon>
        <taxon>Pirellulales</taxon>
        <taxon>Pirellulaceae</taxon>
        <taxon>Stieleria</taxon>
    </lineage>
</organism>
<dbReference type="GO" id="GO:0016209">
    <property type="term" value="F:antioxidant activity"/>
    <property type="evidence" value="ECO:0007669"/>
    <property type="project" value="InterPro"/>
</dbReference>
<dbReference type="OrthoDB" id="9799230at2"/>
<keyword evidence="4" id="KW-1185">Reference proteome</keyword>
<accession>A0A518HVR0</accession>
<dbReference type="InterPro" id="IPR050553">
    <property type="entry name" value="Thioredoxin_ResA/DsbE_sf"/>
</dbReference>
<keyword evidence="3" id="KW-0560">Oxidoreductase</keyword>
<dbReference type="PROSITE" id="PS51352">
    <property type="entry name" value="THIOREDOXIN_2"/>
    <property type="match status" value="1"/>
</dbReference>
<dbReference type="KEGG" id="snep:Enr13x_48070"/>
<gene>
    <name evidence="3" type="primary">ykuV</name>
    <name evidence="3" type="ORF">Enr13x_48070</name>
</gene>
<dbReference type="PANTHER" id="PTHR42852:SF13">
    <property type="entry name" value="PROTEIN DIPZ"/>
    <property type="match status" value="1"/>
</dbReference>